<name>A0A380ZUQ2_9FLAO</name>
<organism evidence="2 3">
    <name type="scientific">Bergeyella zoohelcum</name>
    <dbReference type="NCBI Taxonomy" id="1015"/>
    <lineage>
        <taxon>Bacteria</taxon>
        <taxon>Pseudomonadati</taxon>
        <taxon>Bacteroidota</taxon>
        <taxon>Flavobacteriia</taxon>
        <taxon>Flavobacteriales</taxon>
        <taxon>Weeksellaceae</taxon>
        <taxon>Bergeyella</taxon>
    </lineage>
</organism>
<gene>
    <name evidence="2" type="ORF">NCTC11661_02228</name>
</gene>
<proteinExistence type="predicted"/>
<keyword evidence="1" id="KW-0812">Transmembrane</keyword>
<accession>A0A380ZUQ2</accession>
<feature type="transmembrane region" description="Helical" evidence="1">
    <location>
        <begin position="7"/>
        <end position="24"/>
    </location>
</feature>
<feature type="transmembrane region" description="Helical" evidence="1">
    <location>
        <begin position="72"/>
        <end position="94"/>
    </location>
</feature>
<keyword evidence="1" id="KW-0472">Membrane</keyword>
<reference evidence="2 3" key="1">
    <citation type="submission" date="2018-06" db="EMBL/GenBank/DDBJ databases">
        <authorList>
            <consortium name="Pathogen Informatics"/>
            <person name="Doyle S."/>
        </authorList>
    </citation>
    <scope>NUCLEOTIDE SEQUENCE [LARGE SCALE GENOMIC DNA]</scope>
    <source>
        <strain evidence="2 3">NCTC11661</strain>
    </source>
</reference>
<sequence>MRNKKLFLFLIIIGGGLVALYYYYNPAAPSTFFPSCPTRTFLGIYCPGCGSQRATHYLLHGDIYTALKYNPLFVVLLPIIMLMLIQIGIQKFTYQQFRIPLFEKQWFILGLFFILCIYFIIRNIPLDFLEFLRPPKKIL</sequence>
<dbReference type="Pfam" id="PF10825">
    <property type="entry name" value="DUF2752"/>
    <property type="match status" value="1"/>
</dbReference>
<dbReference type="Proteomes" id="UP000255515">
    <property type="component" value="Unassembled WGS sequence"/>
</dbReference>
<dbReference type="AlphaFoldDB" id="A0A380ZUQ2"/>
<dbReference type="EMBL" id="UFTJ01000003">
    <property type="protein sequence ID" value="SUV53081.1"/>
    <property type="molecule type" value="Genomic_DNA"/>
</dbReference>
<evidence type="ECO:0000313" key="3">
    <source>
        <dbReference type="Proteomes" id="UP000255515"/>
    </source>
</evidence>
<evidence type="ECO:0000256" key="1">
    <source>
        <dbReference type="SAM" id="Phobius"/>
    </source>
</evidence>
<protein>
    <submittedName>
        <fullName evidence="2">Protein of uncharacterized function (DUF2752)</fullName>
    </submittedName>
</protein>
<keyword evidence="1" id="KW-1133">Transmembrane helix</keyword>
<dbReference type="InterPro" id="IPR021215">
    <property type="entry name" value="DUF2752"/>
</dbReference>
<evidence type="ECO:0000313" key="2">
    <source>
        <dbReference type="EMBL" id="SUV53081.1"/>
    </source>
</evidence>
<feature type="transmembrane region" description="Helical" evidence="1">
    <location>
        <begin position="106"/>
        <end position="124"/>
    </location>
</feature>
<dbReference type="RefSeq" id="WP_002687657.1">
    <property type="nucleotide sequence ID" value="NZ_UFTJ01000003.1"/>
</dbReference>